<protein>
    <recommendedName>
        <fullName evidence="1">AAA+ ATPase domain-containing protein</fullName>
    </recommendedName>
</protein>
<gene>
    <name evidence="2" type="primary">MCYN0542</name>
    <name evidence="2" type="ordered locus">MCYN_0542</name>
</gene>
<dbReference type="PANTHER" id="PTHR37291">
    <property type="entry name" value="5-METHYLCYTOSINE-SPECIFIC RESTRICTION ENZYME B"/>
    <property type="match status" value="1"/>
</dbReference>
<dbReference type="SUPFAM" id="SSF52540">
    <property type="entry name" value="P-loop containing nucleoside triphosphate hydrolases"/>
    <property type="match status" value="1"/>
</dbReference>
<proteinExistence type="predicted"/>
<dbReference type="GO" id="GO:0016887">
    <property type="term" value="F:ATP hydrolysis activity"/>
    <property type="evidence" value="ECO:0007669"/>
    <property type="project" value="InterPro"/>
</dbReference>
<dbReference type="InterPro" id="IPR003593">
    <property type="entry name" value="AAA+_ATPase"/>
</dbReference>
<keyword evidence="3" id="KW-1185">Reference proteome</keyword>
<dbReference type="GO" id="GO:0005524">
    <property type="term" value="F:ATP binding"/>
    <property type="evidence" value="ECO:0007669"/>
    <property type="project" value="InterPro"/>
</dbReference>
<dbReference type="REBASE" id="58463">
    <property type="entry name" value="McyMcrBCP"/>
</dbReference>
<accession>L0RUU0</accession>
<name>L0RUU0_MYCC1</name>
<dbReference type="SMART" id="SM00382">
    <property type="entry name" value="AAA"/>
    <property type="match status" value="1"/>
</dbReference>
<dbReference type="PATRIC" id="fig|1246955.3.peg.491"/>
<evidence type="ECO:0000313" key="3">
    <source>
        <dbReference type="Proteomes" id="UP000010466"/>
    </source>
</evidence>
<evidence type="ECO:0000259" key="1">
    <source>
        <dbReference type="SMART" id="SM00382"/>
    </source>
</evidence>
<dbReference type="Pfam" id="PF07728">
    <property type="entry name" value="AAA_5"/>
    <property type="match status" value="1"/>
</dbReference>
<dbReference type="InterPro" id="IPR027417">
    <property type="entry name" value="P-loop_NTPase"/>
</dbReference>
<dbReference type="EMBL" id="HF559394">
    <property type="protein sequence ID" value="CCP24274.1"/>
    <property type="molecule type" value="Genomic_DNA"/>
</dbReference>
<dbReference type="HOGENOM" id="CLU_008747_4_1_14"/>
<dbReference type="PANTHER" id="PTHR37291:SF1">
    <property type="entry name" value="TYPE IV METHYL-DIRECTED RESTRICTION ENZYME ECOKMCRB SUBUNIT"/>
    <property type="match status" value="1"/>
</dbReference>
<feature type="domain" description="AAA+ ATPase" evidence="1">
    <location>
        <begin position="290"/>
        <end position="455"/>
    </location>
</feature>
<dbReference type="Proteomes" id="UP000010466">
    <property type="component" value="Chromosome"/>
</dbReference>
<evidence type="ECO:0000313" key="2">
    <source>
        <dbReference type="EMBL" id="CCP24274.1"/>
    </source>
</evidence>
<dbReference type="InterPro" id="IPR052934">
    <property type="entry name" value="Methyl-DNA_Rec/Restrict_Enz"/>
</dbReference>
<dbReference type="STRING" id="1246955.MCYN_0542"/>
<dbReference type="AlphaFoldDB" id="L0RUU0"/>
<dbReference type="KEGG" id="mcy:MCYN_0542"/>
<dbReference type="Gene3D" id="3.40.50.300">
    <property type="entry name" value="P-loop containing nucleotide triphosphate hydrolases"/>
    <property type="match status" value="1"/>
</dbReference>
<dbReference type="eggNOG" id="COG1401">
    <property type="taxonomic scope" value="Bacteria"/>
</dbReference>
<dbReference type="InterPro" id="IPR011704">
    <property type="entry name" value="ATPase_dyneun-rel_AAA"/>
</dbReference>
<reference evidence="3" key="1">
    <citation type="journal article" date="2013" name="Genome Announc.">
        <title>Complete genome sequence of Mycoplasma cynos strain C142.</title>
        <authorList>
            <person name="Walker C.A."/>
            <person name="Mannering S.A."/>
            <person name="Shields S."/>
            <person name="Blake D.P."/>
            <person name="Brownlie J."/>
        </authorList>
    </citation>
    <scope>NUCLEOTIDE SEQUENCE [LARGE SCALE GENOMIC DNA]</scope>
    <source>
        <strain evidence="3">C142</strain>
    </source>
</reference>
<sequence length="592" mass="70745">MVRNSLKGDYMEKYSWVNFLKELSIQILNFKKDHSGLLGKLKEVKIIKDKFDAEKYKNWKNIEPFSFISILLSHSSIKKRTIIFESVKNIFKIKSEVPADWEGVVIRNKQNAWFLSNEYESEENENIDLLWNLFELTVNYNEKVKNKEEYEKMFSDLLFKAKGIKNTYKSITFGLFWINPLNLLPLQKNIISFLKKGYNALNDELKDDYLDQIFDNKSEEYIINLILNEQEGYLKFNKKVERIIKYTRFINFLNLSSISYDNNTTKNENIRKRNENDLNKIKKTQNIFEFNKNIIFYGVPGTGKTFNALELVKDHLNNKKDNVLNITFHQSYSYEEFIEGLRAKIKNGSVEYIVQPGIFKDFCKKAEKSNDDYFLIIDEINRGNISKIFGELITLIEDSKREKFKIKLPYSKEDFTVPKNLYIIGTMNTSDRSITSLDVALRRRFNFIEFKPRYDLLKDFHLKDINISELFRTINDRIEILYDKDHIIGHSYFLDIKNTMDLSENEKFFKFKNIFKANIIPLLQDYFYDDFEKIALILGDQFKEEKDQQFFIKKEFDKDIFNSQYEFDDKNIYEINENAFDNPLSYKKIYEK</sequence>
<organism evidence="2 3">
    <name type="scientific">Mycoplasmopsis cynos (strain C142)</name>
    <name type="common">Mycoplasma cynos</name>
    <dbReference type="NCBI Taxonomy" id="1246955"/>
    <lineage>
        <taxon>Bacteria</taxon>
        <taxon>Bacillati</taxon>
        <taxon>Mycoplasmatota</taxon>
        <taxon>Mycoplasmoidales</taxon>
        <taxon>Metamycoplasmataceae</taxon>
        <taxon>Mycoplasmopsis</taxon>
    </lineage>
</organism>